<organism evidence="4 5">
    <name type="scientific">Sediminitomix flava</name>
    <dbReference type="NCBI Taxonomy" id="379075"/>
    <lineage>
        <taxon>Bacteria</taxon>
        <taxon>Pseudomonadati</taxon>
        <taxon>Bacteroidota</taxon>
        <taxon>Cytophagia</taxon>
        <taxon>Cytophagales</taxon>
        <taxon>Flammeovirgaceae</taxon>
        <taxon>Sediminitomix</taxon>
    </lineage>
</organism>
<dbReference type="Gene3D" id="2.70.70.10">
    <property type="entry name" value="Glucose Permease (Domain IIA)"/>
    <property type="match status" value="1"/>
</dbReference>
<feature type="transmembrane region" description="Helical" evidence="1">
    <location>
        <begin position="6"/>
        <end position="26"/>
    </location>
</feature>
<dbReference type="Pfam" id="PF01551">
    <property type="entry name" value="Peptidase_M23"/>
    <property type="match status" value="1"/>
</dbReference>
<dbReference type="InterPro" id="IPR008756">
    <property type="entry name" value="Peptidase_M56"/>
</dbReference>
<accession>A0A315Z7A3</accession>
<feature type="domain" description="M23ase beta-sheet core" evidence="2">
    <location>
        <begin position="326"/>
        <end position="423"/>
    </location>
</feature>
<feature type="transmembrane region" description="Helical" evidence="1">
    <location>
        <begin position="38"/>
        <end position="58"/>
    </location>
</feature>
<evidence type="ECO:0000259" key="2">
    <source>
        <dbReference type="Pfam" id="PF01551"/>
    </source>
</evidence>
<dbReference type="OrthoDB" id="1522859at2"/>
<name>A0A315Z7A3_SEDFL</name>
<dbReference type="SUPFAM" id="SSF51261">
    <property type="entry name" value="Duplicated hybrid motif"/>
    <property type="match status" value="1"/>
</dbReference>
<dbReference type="PANTHER" id="PTHR21666:SF270">
    <property type="entry name" value="MUREIN HYDROLASE ACTIVATOR ENVC"/>
    <property type="match status" value="1"/>
</dbReference>
<keyword evidence="1" id="KW-1133">Transmembrane helix</keyword>
<sequence length="436" mass="50181">MIEFLHFLWKSSVLMTIPYLFFRVLFQKATFHQLNRGILYLILISSILGPLVSFDIPIEDNLKKYTLWIEDFEKIENSQNIDVLEVSQAMSFEWSTLLFVIYIFGVILFLIRFIIQFRQLISIRSSALKTEIKGNTFYLTNHPSAPFSFFHWIFLPSNYKSIDGIKSIITHEQAHVRQLHSFDSILLECYTILFWCNPFAFVLKNSFNILHEYLADQKVLSRNESEVNYLKLMLSQVENKHLLLSKNFGSKLKKRVQMIQNNKSSRLKQFSYLLFIPLLGILIQAISIENSSFDNEPSIVPLKMEKVEVSSHFGMRFHPISKKKLMHKGIDFRAKIGTPVVATANGRVILKEFKGKGIGHGRQIIIGHDQTYKTSYSQLSGFNVEVGDYVSKGDVIGFVGSSGNSTGPHLHYEVIKAGEQVDPVDYFVLNNESKEK</sequence>
<feature type="transmembrane region" description="Helical" evidence="1">
    <location>
        <begin position="270"/>
        <end position="288"/>
    </location>
</feature>
<gene>
    <name evidence="4" type="ORF">BC781_105176</name>
</gene>
<keyword evidence="1" id="KW-0472">Membrane</keyword>
<evidence type="ECO:0000313" key="5">
    <source>
        <dbReference type="Proteomes" id="UP000245535"/>
    </source>
</evidence>
<feature type="transmembrane region" description="Helical" evidence="1">
    <location>
        <begin position="94"/>
        <end position="115"/>
    </location>
</feature>
<dbReference type="GO" id="GO:0004222">
    <property type="term" value="F:metalloendopeptidase activity"/>
    <property type="evidence" value="ECO:0007669"/>
    <property type="project" value="TreeGrafter"/>
</dbReference>
<dbReference type="InterPro" id="IPR011055">
    <property type="entry name" value="Dup_hybrid_motif"/>
</dbReference>
<dbReference type="Proteomes" id="UP000245535">
    <property type="component" value="Unassembled WGS sequence"/>
</dbReference>
<evidence type="ECO:0000256" key="1">
    <source>
        <dbReference type="SAM" id="Phobius"/>
    </source>
</evidence>
<comment type="caution">
    <text evidence="4">The sequence shown here is derived from an EMBL/GenBank/DDBJ whole genome shotgun (WGS) entry which is preliminary data.</text>
</comment>
<dbReference type="Pfam" id="PF05569">
    <property type="entry name" value="Peptidase_M56"/>
    <property type="match status" value="1"/>
</dbReference>
<keyword evidence="1" id="KW-0812">Transmembrane</keyword>
<dbReference type="InterPro" id="IPR016047">
    <property type="entry name" value="M23ase_b-sheet_dom"/>
</dbReference>
<proteinExistence type="predicted"/>
<dbReference type="RefSeq" id="WP_109620546.1">
    <property type="nucleotide sequence ID" value="NZ_QGDO01000005.1"/>
</dbReference>
<dbReference type="CDD" id="cd07341">
    <property type="entry name" value="M56_BlaR1_MecR1_like"/>
    <property type="match status" value="1"/>
</dbReference>
<protein>
    <submittedName>
        <fullName evidence="4">BlaR1 peptidase M56</fullName>
    </submittedName>
</protein>
<dbReference type="CDD" id="cd12797">
    <property type="entry name" value="M23_peptidase"/>
    <property type="match status" value="1"/>
</dbReference>
<evidence type="ECO:0000313" key="4">
    <source>
        <dbReference type="EMBL" id="PWJ40112.1"/>
    </source>
</evidence>
<dbReference type="EMBL" id="QGDO01000005">
    <property type="protein sequence ID" value="PWJ40112.1"/>
    <property type="molecule type" value="Genomic_DNA"/>
</dbReference>
<dbReference type="AlphaFoldDB" id="A0A315Z7A3"/>
<evidence type="ECO:0000259" key="3">
    <source>
        <dbReference type="Pfam" id="PF05569"/>
    </source>
</evidence>
<dbReference type="PANTHER" id="PTHR21666">
    <property type="entry name" value="PEPTIDASE-RELATED"/>
    <property type="match status" value="1"/>
</dbReference>
<reference evidence="4 5" key="1">
    <citation type="submission" date="2018-03" db="EMBL/GenBank/DDBJ databases">
        <title>Genomic Encyclopedia of Archaeal and Bacterial Type Strains, Phase II (KMG-II): from individual species to whole genera.</title>
        <authorList>
            <person name="Goeker M."/>
        </authorList>
    </citation>
    <scope>NUCLEOTIDE SEQUENCE [LARGE SCALE GENOMIC DNA]</scope>
    <source>
        <strain evidence="4 5">DSM 28229</strain>
    </source>
</reference>
<feature type="domain" description="Peptidase M56" evidence="3">
    <location>
        <begin position="89"/>
        <end position="259"/>
    </location>
</feature>
<dbReference type="InterPro" id="IPR050570">
    <property type="entry name" value="Cell_wall_metabolism_enzyme"/>
</dbReference>
<keyword evidence="5" id="KW-1185">Reference proteome</keyword>